<feature type="transmembrane region" description="Helical" evidence="11">
    <location>
        <begin position="1111"/>
        <end position="1133"/>
    </location>
</feature>
<dbReference type="InterPro" id="IPR038377">
    <property type="entry name" value="Na/Glc_symporter_sf"/>
</dbReference>
<feature type="transmembrane region" description="Helical" evidence="11">
    <location>
        <begin position="68"/>
        <end position="93"/>
    </location>
</feature>
<dbReference type="GO" id="GO:0005886">
    <property type="term" value="C:plasma membrane"/>
    <property type="evidence" value="ECO:0007669"/>
    <property type="project" value="UniProtKB-SubCell"/>
</dbReference>
<evidence type="ECO:0000256" key="1">
    <source>
        <dbReference type="ARBA" id="ARBA00004651"/>
    </source>
</evidence>
<evidence type="ECO:0000256" key="10">
    <source>
        <dbReference type="ARBA" id="ARBA00023201"/>
    </source>
</evidence>
<evidence type="ECO:0000256" key="8">
    <source>
        <dbReference type="ARBA" id="ARBA00023065"/>
    </source>
</evidence>
<evidence type="ECO:0000256" key="3">
    <source>
        <dbReference type="ARBA" id="ARBA00022448"/>
    </source>
</evidence>
<feature type="transmembrane region" description="Helical" evidence="11">
    <location>
        <begin position="602"/>
        <end position="621"/>
    </location>
</feature>
<dbReference type="InterPro" id="IPR001734">
    <property type="entry name" value="Na/solute_symporter"/>
</dbReference>
<evidence type="ECO:0000256" key="11">
    <source>
        <dbReference type="SAM" id="Phobius"/>
    </source>
</evidence>
<feature type="transmembrane region" description="Helical" evidence="11">
    <location>
        <begin position="759"/>
        <end position="778"/>
    </location>
</feature>
<feature type="transmembrane region" description="Helical" evidence="11">
    <location>
        <begin position="879"/>
        <end position="904"/>
    </location>
</feature>
<feature type="transmembrane region" description="Helical" evidence="11">
    <location>
        <begin position="1041"/>
        <end position="1058"/>
    </location>
</feature>
<dbReference type="GO" id="GO:0015293">
    <property type="term" value="F:symporter activity"/>
    <property type="evidence" value="ECO:0007669"/>
    <property type="project" value="TreeGrafter"/>
</dbReference>
<feature type="transmembrane region" description="Helical" evidence="11">
    <location>
        <begin position="294"/>
        <end position="319"/>
    </location>
</feature>
<feature type="transmembrane region" description="Helical" evidence="11">
    <location>
        <begin position="526"/>
        <end position="548"/>
    </location>
</feature>
<comment type="similarity">
    <text evidence="2">Belongs to the sodium:solute symporter (SSF) (TC 2.A.21) family.</text>
</comment>
<feature type="transmembrane region" description="Helical" evidence="11">
    <location>
        <begin position="99"/>
        <end position="122"/>
    </location>
</feature>
<dbReference type="NCBIfam" id="TIGR00813">
    <property type="entry name" value="sss"/>
    <property type="match status" value="2"/>
</dbReference>
<evidence type="ECO:0000256" key="9">
    <source>
        <dbReference type="ARBA" id="ARBA00023136"/>
    </source>
</evidence>
<feature type="transmembrane region" description="Helical" evidence="11">
    <location>
        <begin position="175"/>
        <end position="193"/>
    </location>
</feature>
<accession>A0A9Q0RZE3</accession>
<name>A0A9Q0RZE3_9DIPT</name>
<feature type="transmembrane region" description="Helical" evidence="11">
    <location>
        <begin position="143"/>
        <end position="163"/>
    </location>
</feature>
<evidence type="ECO:0000256" key="7">
    <source>
        <dbReference type="ARBA" id="ARBA00023053"/>
    </source>
</evidence>
<feature type="transmembrane region" description="Helical" evidence="11">
    <location>
        <begin position="398"/>
        <end position="418"/>
    </location>
</feature>
<comment type="caution">
    <text evidence="12">The sequence shown here is derived from an EMBL/GenBank/DDBJ whole genome shotgun (WGS) entry which is preliminary data.</text>
</comment>
<organism evidence="12 13">
    <name type="scientific">Pseudolycoriella hygida</name>
    <dbReference type="NCBI Taxonomy" id="35572"/>
    <lineage>
        <taxon>Eukaryota</taxon>
        <taxon>Metazoa</taxon>
        <taxon>Ecdysozoa</taxon>
        <taxon>Arthropoda</taxon>
        <taxon>Hexapoda</taxon>
        <taxon>Insecta</taxon>
        <taxon>Pterygota</taxon>
        <taxon>Neoptera</taxon>
        <taxon>Endopterygota</taxon>
        <taxon>Diptera</taxon>
        <taxon>Nematocera</taxon>
        <taxon>Sciaroidea</taxon>
        <taxon>Sciaridae</taxon>
        <taxon>Pseudolycoriella</taxon>
    </lineage>
</organism>
<protein>
    <submittedName>
        <fullName evidence="12">Sodium-coupled monocarboxylate transporter 1</fullName>
    </submittedName>
</protein>
<keyword evidence="6 11" id="KW-1133">Transmembrane helix</keyword>
<dbReference type="PROSITE" id="PS50283">
    <property type="entry name" value="NA_SOLUT_SYMP_3"/>
    <property type="match status" value="2"/>
</dbReference>
<dbReference type="CDD" id="cd11492">
    <property type="entry name" value="SLC5sbd_NIS-SMVT"/>
    <property type="match status" value="2"/>
</dbReference>
<dbReference type="Gene3D" id="1.20.1730.10">
    <property type="entry name" value="Sodium/glucose cotransporter"/>
    <property type="match status" value="2"/>
</dbReference>
<reference evidence="12" key="1">
    <citation type="submission" date="2022-07" db="EMBL/GenBank/DDBJ databases">
        <authorList>
            <person name="Trinca V."/>
            <person name="Uliana J.V.C."/>
            <person name="Torres T.T."/>
            <person name="Ward R.J."/>
            <person name="Monesi N."/>
        </authorList>
    </citation>
    <scope>NUCLEOTIDE SEQUENCE</scope>
    <source>
        <strain evidence="12">HSMRA1968</strain>
        <tissue evidence="12">Whole embryos</tissue>
    </source>
</reference>
<dbReference type="GO" id="GO:0006814">
    <property type="term" value="P:sodium ion transport"/>
    <property type="evidence" value="ECO:0007669"/>
    <property type="project" value="UniProtKB-KW"/>
</dbReference>
<feature type="transmembrane region" description="Helical" evidence="11">
    <location>
        <begin position="983"/>
        <end position="1003"/>
    </location>
</feature>
<keyword evidence="9 11" id="KW-0472">Membrane</keyword>
<keyword evidence="8" id="KW-0406">Ion transport</keyword>
<evidence type="ECO:0000256" key="6">
    <source>
        <dbReference type="ARBA" id="ARBA00022989"/>
    </source>
</evidence>
<dbReference type="AlphaFoldDB" id="A0A9Q0RZE3"/>
<keyword evidence="4" id="KW-1003">Cell membrane</keyword>
<comment type="subcellular location">
    <subcellularLocation>
        <location evidence="1">Cell membrane</location>
        <topology evidence="1">Multi-pass membrane protein</topology>
    </subcellularLocation>
</comment>
<keyword evidence="10" id="KW-0739">Sodium transport</keyword>
<feature type="transmembrane region" description="Helical" evidence="11">
    <location>
        <begin position="924"/>
        <end position="949"/>
    </location>
</feature>
<keyword evidence="7" id="KW-0915">Sodium</keyword>
<proteinExistence type="inferred from homology"/>
<dbReference type="OrthoDB" id="6132759at2759"/>
<gene>
    <name evidence="12" type="primary">Slc5a8_1</name>
    <name evidence="12" type="ORF">Bhyg_10864</name>
</gene>
<dbReference type="PANTHER" id="PTHR42985">
    <property type="entry name" value="SODIUM-COUPLED MONOCARBOXYLATE TRANSPORTER"/>
    <property type="match status" value="1"/>
</dbReference>
<dbReference type="PANTHER" id="PTHR42985:SF5">
    <property type="entry name" value="FI02094P-RELATED"/>
    <property type="match status" value="1"/>
</dbReference>
<evidence type="ECO:0000256" key="4">
    <source>
        <dbReference type="ARBA" id="ARBA00022475"/>
    </source>
</evidence>
<feature type="transmembrane region" description="Helical" evidence="11">
    <location>
        <begin position="20"/>
        <end position="41"/>
    </location>
</feature>
<evidence type="ECO:0000313" key="12">
    <source>
        <dbReference type="EMBL" id="KAJ6638131.1"/>
    </source>
</evidence>
<feature type="transmembrane region" description="Helical" evidence="11">
    <location>
        <begin position="683"/>
        <end position="707"/>
    </location>
</feature>
<feature type="transmembrane region" description="Helical" evidence="11">
    <location>
        <begin position="837"/>
        <end position="858"/>
    </location>
</feature>
<feature type="transmembrane region" description="Helical" evidence="11">
    <location>
        <begin position="255"/>
        <end position="273"/>
    </location>
</feature>
<dbReference type="InterPro" id="IPR051163">
    <property type="entry name" value="Sodium:Solute_Symporter_SSF"/>
</dbReference>
<evidence type="ECO:0000256" key="5">
    <source>
        <dbReference type="ARBA" id="ARBA00022692"/>
    </source>
</evidence>
<keyword evidence="5 11" id="KW-0812">Transmembrane</keyword>
<keyword evidence="3" id="KW-0813">Transport</keyword>
<feature type="transmembrane region" description="Helical" evidence="11">
    <location>
        <begin position="653"/>
        <end position="671"/>
    </location>
</feature>
<feature type="transmembrane region" description="Helical" evidence="11">
    <location>
        <begin position="457"/>
        <end position="475"/>
    </location>
</feature>
<dbReference type="Proteomes" id="UP001151699">
    <property type="component" value="Chromosome X"/>
</dbReference>
<feature type="transmembrane region" description="Helical" evidence="11">
    <location>
        <begin position="352"/>
        <end position="378"/>
    </location>
</feature>
<keyword evidence="13" id="KW-1185">Reference proteome</keyword>
<dbReference type="Pfam" id="PF00474">
    <property type="entry name" value="SSF"/>
    <property type="match status" value="2"/>
</dbReference>
<sequence>MEKKLNAKELRQSLQNFGRIDYFVFIFSLIICAAVGLYFGFVSKNRKSKQNATEAAEEYLMGGRKMSVFPVAMSLAASFISAIALLGLVTEVYFYGTQYVFAIIPCILAGVICSYVYLPVFYELRLDTCCQYLEKRFDKRMRLFASILYALHTITFLPVVMYVPALAFNQVTGTNIHILSPIVCSICIFYTLVGGIKAVVWTDVIQMCVMMGTMLVIAAKGTVDANGFSNIWDKCWKGDRIVLAELTLDPTVRHSVFALVIGGTLYLTFTFSMNQSMIQRYLSLPTIRQARFALSIYIFSVSSIIVICSYAGLIVFALYSRCDPLTTKLIGAPDQMLPLLAMQTLGKYPGVVGLFVGGIFSAALSTMSTCLNSMAAVVLEDFCKPFVKTALTKKQTDYLMRATVFVVGIASTLLVFVVEKLGTVLQLQMSITGASAGPVFAVYTMGVLMPCVKRKGAFYGGICGVLAMFFILFNAQADIASGNLKFPKKYVYTDRCDYDFDLTAFMNQTLPVDTYGSSFKIHRVSYLFYTLIGAVVTIVVSIAVSLLFDSGPVADAKFFSPVIRKFIPTPRNSKDCVITKNSVPGLCCDFHKSLQLFGWVDYAIFFAMLLSSALVGVYFGYVEKLFKRKKVHGNDHESEVAQEYLMGNRQMSVIPVALSLVASWFSGISLLGLTTEIYLYGTAYAFITVAWFIAGILVGIFYLPVFYNLQLKSLSEYLEMRFDKRLRLLSSILYVIGAISYLPVVIYVPALAFNQVAGANVHIITAFICFICIFYTLVGGIKAVVFSDCIQTFIMVGSLIVIIVKGTIDLNGFEAVWMKNKEGERINFPELTLDVTARHSVISLLLGGLPHLLTTCIMSQSMTQRYLSLPTLKHANYALVIFIVLLCALITICCYSGLLAYAFYSDCDPLKTKLINAQDQLLPLLVMFIFGNSPGLPGLFVAGIFSASLSTLSTHLNSMAAVVLEDFYKPFANRPLTERQTSCLMRSVVFVMGLISFCLVFVVQNLGTVLQLSMSLGGMTHGPTFGIFTMGLMCPWVNKRGAFTGGIVGIAAMIWIVANAQSDIASGILTFQIKPVDTDNCEYNFSDVRISNTTIIHDYVSTSFQVHHISYLFYTILGGLTTTAVGSAVSLLCEEKMECDMDPMLFSPFVRKFINSRKLLSIRPDVKEKSSVIHAFEIKDTQL</sequence>
<evidence type="ECO:0000256" key="2">
    <source>
        <dbReference type="ARBA" id="ARBA00006434"/>
    </source>
</evidence>
<evidence type="ECO:0000313" key="13">
    <source>
        <dbReference type="Proteomes" id="UP001151699"/>
    </source>
</evidence>
<feature type="transmembrane region" description="Helical" evidence="11">
    <location>
        <begin position="728"/>
        <end position="753"/>
    </location>
</feature>
<dbReference type="EMBL" id="WJQU01000003">
    <property type="protein sequence ID" value="KAJ6638131.1"/>
    <property type="molecule type" value="Genomic_DNA"/>
</dbReference>